<proteinExistence type="predicted"/>
<accession>A0AAW1VNC1</accession>
<comment type="caution">
    <text evidence="2">The sequence shown here is derived from an EMBL/GenBank/DDBJ whole genome shotgun (WGS) entry which is preliminary data.</text>
</comment>
<name>A0AAW1VNC1_RUBAR</name>
<keyword evidence="3" id="KW-1185">Reference proteome</keyword>
<dbReference type="EMBL" id="JBEDUW010000201">
    <property type="protein sequence ID" value="KAK9904358.1"/>
    <property type="molecule type" value="Genomic_DNA"/>
</dbReference>
<evidence type="ECO:0000313" key="2">
    <source>
        <dbReference type="EMBL" id="KAK9904358.1"/>
    </source>
</evidence>
<protein>
    <submittedName>
        <fullName evidence="2">Uncharacterized protein</fullName>
    </submittedName>
</protein>
<gene>
    <name evidence="2" type="ORF">M0R45_000794</name>
</gene>
<feature type="compositionally biased region" description="Basic and acidic residues" evidence="1">
    <location>
        <begin position="109"/>
        <end position="128"/>
    </location>
</feature>
<dbReference type="Gene3D" id="1.10.1370.40">
    <property type="match status" value="1"/>
</dbReference>
<reference evidence="2 3" key="1">
    <citation type="journal article" date="2023" name="G3 (Bethesda)">
        <title>A chromosome-length genome assembly and annotation of blackberry (Rubus argutus, cv. 'Hillquist').</title>
        <authorList>
            <person name="Bruna T."/>
            <person name="Aryal R."/>
            <person name="Dudchenko O."/>
            <person name="Sargent D.J."/>
            <person name="Mead D."/>
            <person name="Buti M."/>
            <person name="Cavallini A."/>
            <person name="Hytonen T."/>
            <person name="Andres J."/>
            <person name="Pham M."/>
            <person name="Weisz D."/>
            <person name="Mascagni F."/>
            <person name="Usai G."/>
            <person name="Natali L."/>
            <person name="Bassil N."/>
            <person name="Fernandez G.E."/>
            <person name="Lomsadze A."/>
            <person name="Armour M."/>
            <person name="Olukolu B."/>
            <person name="Poorten T."/>
            <person name="Britton C."/>
            <person name="Davik J."/>
            <person name="Ashrafi H."/>
            <person name="Aiden E.L."/>
            <person name="Borodovsky M."/>
            <person name="Worthington M."/>
        </authorList>
    </citation>
    <scope>NUCLEOTIDE SEQUENCE [LARGE SCALE GENOMIC DNA]</scope>
    <source>
        <strain evidence="2">PI 553951</strain>
    </source>
</reference>
<evidence type="ECO:0000256" key="1">
    <source>
        <dbReference type="SAM" id="MobiDB-lite"/>
    </source>
</evidence>
<dbReference type="Proteomes" id="UP001457282">
    <property type="component" value="Unassembled WGS sequence"/>
</dbReference>
<dbReference type="AlphaFoldDB" id="A0AAW1VNC1"/>
<feature type="region of interest" description="Disordered" evidence="1">
    <location>
        <begin position="97"/>
        <end position="128"/>
    </location>
</feature>
<organism evidence="2 3">
    <name type="scientific">Rubus argutus</name>
    <name type="common">Southern blackberry</name>
    <dbReference type="NCBI Taxonomy" id="59490"/>
    <lineage>
        <taxon>Eukaryota</taxon>
        <taxon>Viridiplantae</taxon>
        <taxon>Streptophyta</taxon>
        <taxon>Embryophyta</taxon>
        <taxon>Tracheophyta</taxon>
        <taxon>Spermatophyta</taxon>
        <taxon>Magnoliopsida</taxon>
        <taxon>eudicotyledons</taxon>
        <taxon>Gunneridae</taxon>
        <taxon>Pentapetalae</taxon>
        <taxon>rosids</taxon>
        <taxon>fabids</taxon>
        <taxon>Rosales</taxon>
        <taxon>Rosaceae</taxon>
        <taxon>Rosoideae</taxon>
        <taxon>Rosoideae incertae sedis</taxon>
        <taxon>Rubus</taxon>
    </lineage>
</organism>
<sequence length="128" mass="13836">MLIGNSGQSLPLSAHAPETSSLIPFAPKRLPKSHPCPLWSSSFTFCSLSTKLSRRNPLPQDFDFPPFDVVHASHVRPGIRALLKKLESDLEELGAHGGADLAKAGAVKDSSELRSAIEEVQPEKLKAK</sequence>
<evidence type="ECO:0000313" key="3">
    <source>
        <dbReference type="Proteomes" id="UP001457282"/>
    </source>
</evidence>